<dbReference type="PROSITE" id="PS51272">
    <property type="entry name" value="SLH"/>
    <property type="match status" value="3"/>
</dbReference>
<dbReference type="Proteomes" id="UP000192569">
    <property type="component" value="Chromosome I"/>
</dbReference>
<feature type="chain" id="PRO_5012370809" evidence="2">
    <location>
        <begin position="28"/>
        <end position="516"/>
    </location>
</feature>
<name>A0A1W1VKT7_9FIRM</name>
<keyword evidence="2" id="KW-0732">Signal</keyword>
<evidence type="ECO:0000313" key="4">
    <source>
        <dbReference type="EMBL" id="SMB93893.1"/>
    </source>
</evidence>
<keyword evidence="1" id="KW-0677">Repeat</keyword>
<feature type="domain" description="SLH" evidence="3">
    <location>
        <begin position="282"/>
        <end position="349"/>
    </location>
</feature>
<feature type="signal peptide" evidence="2">
    <location>
        <begin position="1"/>
        <end position="27"/>
    </location>
</feature>
<dbReference type="Pfam" id="PF00395">
    <property type="entry name" value="SLH"/>
    <property type="match status" value="2"/>
</dbReference>
<dbReference type="InterPro" id="IPR001119">
    <property type="entry name" value="SLH_dom"/>
</dbReference>
<dbReference type="EMBL" id="LT838272">
    <property type="protein sequence ID" value="SMB93893.1"/>
    <property type="molecule type" value="Genomic_DNA"/>
</dbReference>
<organism evidence="4 5">
    <name type="scientific">Thermanaeromonas toyohensis ToBE</name>
    <dbReference type="NCBI Taxonomy" id="698762"/>
    <lineage>
        <taxon>Bacteria</taxon>
        <taxon>Bacillati</taxon>
        <taxon>Bacillota</taxon>
        <taxon>Clostridia</taxon>
        <taxon>Neomoorellales</taxon>
        <taxon>Neomoorellaceae</taxon>
        <taxon>Thermanaeromonas</taxon>
    </lineage>
</organism>
<gene>
    <name evidence="4" type="ORF">SAMN00808754_0933</name>
</gene>
<feature type="domain" description="SLH" evidence="3">
    <location>
        <begin position="453"/>
        <end position="516"/>
    </location>
</feature>
<dbReference type="STRING" id="698762.SAMN00808754_0933"/>
<sequence>MFRFSKVALWLVACALAIILFSQPALAAISLQVTVSGAPVSNGEIKLVSTKTVTISVYDSAGEATSVLINNKQATSVVGKAYTWEYGFSLLPGRNDISVVAQSASGTASFNFSLMYVTTPVPGLTYEVPSLPPSGRIEAFNRAVTLSYPRDNLLVDGNGQLWGDAPGEDTKITFEIVSASSRPDNYHLLVSPGIPYLLKISVAQGVYLMQPGELTLPYDPQVSPAAADGLAIWFSPDQNFADTNNYILGGYVDISKHTVTAPFQFSGAGTGYYGVFLAQRSFGEFSDPALDVAWSYPCVMPLWAKGVAEPLPLDRTDGNFGLVNNVNRLEFATMLVKGLGLPLTKKPSSQAEQIFNDGLFNGKYFYQALPEDISSSYFGNYSTPSTPYRIYDAFHMPVQYAETAAKNGIIVGYSDGTFRPAQELTREEAAAILARVAGLKLLDDGERVKQELANTFEDANLISPWAASSVLAVYKTKLMVGKPGAGKLLKFDPQGKLTRAEALTLTYRLLKKLRKL</sequence>
<evidence type="ECO:0000256" key="1">
    <source>
        <dbReference type="ARBA" id="ARBA00022737"/>
    </source>
</evidence>
<feature type="domain" description="SLH" evidence="3">
    <location>
        <begin position="384"/>
        <end position="447"/>
    </location>
</feature>
<protein>
    <submittedName>
        <fullName evidence="4">S-layer homology domain-containing protein</fullName>
    </submittedName>
</protein>
<dbReference type="AlphaFoldDB" id="A0A1W1VKT7"/>
<evidence type="ECO:0000259" key="3">
    <source>
        <dbReference type="PROSITE" id="PS51272"/>
    </source>
</evidence>
<accession>A0A1W1VKT7</accession>
<dbReference type="PANTHER" id="PTHR43308">
    <property type="entry name" value="OUTER MEMBRANE PROTEIN ALPHA-RELATED"/>
    <property type="match status" value="1"/>
</dbReference>
<dbReference type="InterPro" id="IPR051465">
    <property type="entry name" value="Cell_Envelope_Struct_Comp"/>
</dbReference>
<dbReference type="RefSeq" id="WP_084664437.1">
    <property type="nucleotide sequence ID" value="NZ_LT838272.1"/>
</dbReference>
<evidence type="ECO:0000313" key="5">
    <source>
        <dbReference type="Proteomes" id="UP000192569"/>
    </source>
</evidence>
<evidence type="ECO:0000256" key="2">
    <source>
        <dbReference type="SAM" id="SignalP"/>
    </source>
</evidence>
<keyword evidence="5" id="KW-1185">Reference proteome</keyword>
<proteinExistence type="predicted"/>
<reference evidence="4 5" key="1">
    <citation type="submission" date="2017-04" db="EMBL/GenBank/DDBJ databases">
        <authorList>
            <person name="Afonso C.L."/>
            <person name="Miller P.J."/>
            <person name="Scott M.A."/>
            <person name="Spackman E."/>
            <person name="Goraichik I."/>
            <person name="Dimitrov K.M."/>
            <person name="Suarez D.L."/>
            <person name="Swayne D.E."/>
        </authorList>
    </citation>
    <scope>NUCLEOTIDE SEQUENCE [LARGE SCALE GENOMIC DNA]</scope>
    <source>
        <strain evidence="4 5">ToBE</strain>
    </source>
</reference>